<dbReference type="EMBL" id="CP012154">
    <property type="protein sequence ID" value="AKS41176.1"/>
    <property type="molecule type" value="Genomic_DNA"/>
</dbReference>
<evidence type="ECO:0000313" key="2">
    <source>
        <dbReference type="Proteomes" id="UP000066624"/>
    </source>
</evidence>
<dbReference type="STRING" id="1579979.WM2015_795"/>
<gene>
    <name evidence="1" type="ORF">WM2015_795</name>
</gene>
<dbReference type="InterPro" id="IPR009241">
    <property type="entry name" value="HigB-like"/>
</dbReference>
<accession>A0A0K0XU64</accession>
<dbReference type="KEGG" id="wma:WM2015_795"/>
<proteinExistence type="predicted"/>
<name>A0A0K0XU64_9GAMM</name>
<reference evidence="1 2" key="1">
    <citation type="submission" date="2015-07" db="EMBL/GenBank/DDBJ databases">
        <authorList>
            <person name="Noorani M."/>
        </authorList>
    </citation>
    <scope>NUCLEOTIDE SEQUENCE [LARGE SCALE GENOMIC DNA]</scope>
    <source>
        <strain evidence="1 2">KCTC 42284</strain>
    </source>
</reference>
<organism evidence="1 2">
    <name type="scientific">Wenzhouxiangella marina</name>
    <dbReference type="NCBI Taxonomy" id="1579979"/>
    <lineage>
        <taxon>Bacteria</taxon>
        <taxon>Pseudomonadati</taxon>
        <taxon>Pseudomonadota</taxon>
        <taxon>Gammaproteobacteria</taxon>
        <taxon>Chromatiales</taxon>
        <taxon>Wenzhouxiangellaceae</taxon>
        <taxon>Wenzhouxiangella</taxon>
    </lineage>
</organism>
<dbReference type="Proteomes" id="UP000066624">
    <property type="component" value="Chromosome"/>
</dbReference>
<dbReference type="Pfam" id="PF05973">
    <property type="entry name" value="Gp49"/>
    <property type="match status" value="1"/>
</dbReference>
<sequence>MRVQTLSRKNWHLIEKVDASGSGLVSGFLTGLGANKQREAARMTALLDRVAAHGPRQGTAKCHQIQGEIWELIHGQLRILFAHDGHQLIVCTRGFIKKSQKTPKKEIKRAERILREFREARDGNDLEWG</sequence>
<protein>
    <submittedName>
        <fullName evidence="1">Uncharacterized protein</fullName>
    </submittedName>
</protein>
<evidence type="ECO:0000313" key="1">
    <source>
        <dbReference type="EMBL" id="AKS41176.1"/>
    </source>
</evidence>
<dbReference type="RefSeq" id="WP_049724832.1">
    <property type="nucleotide sequence ID" value="NZ_CP012154.1"/>
</dbReference>
<keyword evidence="2" id="KW-1185">Reference proteome</keyword>
<dbReference type="OrthoDB" id="3233388at2"/>
<dbReference type="AlphaFoldDB" id="A0A0K0XU64"/>